<dbReference type="SUPFAM" id="SSF75011">
    <property type="entry name" value="3-carboxy-cis,cis-mucoante lactonizing enzyme"/>
    <property type="match status" value="1"/>
</dbReference>
<organism evidence="1 2">
    <name type="scientific">Corynebacterium doosanense CAU 212 = DSM 45436</name>
    <dbReference type="NCBI Taxonomy" id="558173"/>
    <lineage>
        <taxon>Bacteria</taxon>
        <taxon>Bacillati</taxon>
        <taxon>Actinomycetota</taxon>
        <taxon>Actinomycetes</taxon>
        <taxon>Mycobacteriales</taxon>
        <taxon>Corynebacteriaceae</taxon>
        <taxon>Corynebacterium</taxon>
    </lineage>
</organism>
<dbReference type="STRING" id="558173.CDOO_07400"/>
<dbReference type="eggNOG" id="COG3391">
    <property type="taxonomic scope" value="Bacteria"/>
</dbReference>
<dbReference type="Proteomes" id="UP000029914">
    <property type="component" value="Chromosome"/>
</dbReference>
<reference evidence="1 2" key="1">
    <citation type="submission" date="2013-09" db="EMBL/GenBank/DDBJ databases">
        <title>Complete genome sequence of Corynebacterium doosanense CAU 212(T) (=DSM 45436(T)), isolated from activated sludge.</title>
        <authorList>
            <person name="Schaffert L."/>
            <person name="Albersmeier A."/>
            <person name="Kalinowski J."/>
            <person name="Ruckert C."/>
        </authorList>
    </citation>
    <scope>NUCLEOTIDE SEQUENCE [LARGE SCALE GENOMIC DNA]</scope>
    <source>
        <strain evidence="1 2">CAU 212</strain>
    </source>
</reference>
<dbReference type="AlphaFoldDB" id="A0A097IG31"/>
<sequence>MGNATPAASPAEMDPEGEVIEIGEVTDLVRAGDTLAARVGDELLTGTLAQFRSGSVDSVDAAGCTDVTATGENIVLTCGSEARVLGGETVSLTAPAQTAVLTSSGEIIAAPQGTEDVQVYRDGELAEEFAVAGTTDELLALPREGREDAVVRLNRSETRVQDLRWQDGEQGGTLRAGLGAGSMGGMGAGSEGIAVVSDTIGHQIMIYTLDDVIRLQQTAPTPESPWAAAWDGHLAWVASTATNTATGYDISGGVPVEESHVATIADVRQMVATDDGLVLGGARGLQIIPTER</sequence>
<accession>A0A097IG31</accession>
<dbReference type="KEGG" id="cdo:CDOO_07400"/>
<dbReference type="EMBL" id="CP006764">
    <property type="protein sequence ID" value="AIT61098.1"/>
    <property type="molecule type" value="Genomic_DNA"/>
</dbReference>
<gene>
    <name evidence="1" type="ORF">CDOO_07400</name>
</gene>
<protein>
    <recommendedName>
        <fullName evidence="3">Prolipoprotein LppL</fullName>
    </recommendedName>
</protein>
<proteinExistence type="predicted"/>
<name>A0A097IG31_9CORY</name>
<evidence type="ECO:0008006" key="3">
    <source>
        <dbReference type="Google" id="ProtNLM"/>
    </source>
</evidence>
<evidence type="ECO:0000313" key="1">
    <source>
        <dbReference type="EMBL" id="AIT61098.1"/>
    </source>
</evidence>
<evidence type="ECO:0000313" key="2">
    <source>
        <dbReference type="Proteomes" id="UP000029914"/>
    </source>
</evidence>
<keyword evidence="2" id="KW-1185">Reference proteome</keyword>
<dbReference type="HOGENOM" id="CLU_049426_0_0_11"/>